<dbReference type="InterPro" id="IPR006059">
    <property type="entry name" value="SBP"/>
</dbReference>
<sequence>MSARSSAPHTTPHTASRFTAHRPRFLAATAAVLGLALAATACGGDGTTAASGADLDGQTLEIVGPWAGDEQEAFEQVLALFEDQTGATVSYSGAGDDLQTVLQTRIQGGDEPDVALIPQAGLIQHFADEGVLVPLSDEVVQAMDENMAGAWAEIGSVDDTPYGVYLKVANKSLVWYNDELFAETGAVPPESWEEFVELSENLADVGVSPLSVAGADGWVLTDWFENVYLQTAGPQMYDQLAAHEIPWTDPSVEVALETLADVWGEEQLMLGGSGGSLQTDFPTSVVNVYSDDPDAAMVVGADFIGGVVTASTNAAVGDTAQIFPFPTIGGGGDSVVVAGDAAVAMSEGEATMELLRFLATEEAAAEWAAIGGFISPNKHLTADDYADPVLGQVAEQVILAGDSVRFDLSDLQPAAFGATVGDGMWQTLQDFLADPSDVTGTMERLEAEAERAHG</sequence>
<reference evidence="4 5" key="1">
    <citation type="submission" date="2020-08" db="EMBL/GenBank/DDBJ databases">
        <title>Sequencing the genomes of 1000 actinobacteria strains.</title>
        <authorList>
            <person name="Klenk H.-P."/>
        </authorList>
    </citation>
    <scope>NUCLEOTIDE SEQUENCE [LARGE SCALE GENOMIC DNA]</scope>
    <source>
        <strain evidence="4 5">DSM 44598</strain>
    </source>
</reference>
<evidence type="ECO:0000313" key="5">
    <source>
        <dbReference type="Proteomes" id="UP000579647"/>
    </source>
</evidence>
<comment type="caution">
    <text evidence="4">The sequence shown here is derived from an EMBL/GenBank/DDBJ whole genome shotgun (WGS) entry which is preliminary data.</text>
</comment>
<keyword evidence="2" id="KW-0813">Transport</keyword>
<evidence type="ECO:0000256" key="3">
    <source>
        <dbReference type="SAM" id="SignalP"/>
    </source>
</evidence>
<protein>
    <submittedName>
        <fullName evidence="4">Alpha-glucoside transport system substrate-binding protein</fullName>
    </submittedName>
</protein>
<dbReference type="EMBL" id="JACHDO010000001">
    <property type="protein sequence ID" value="MBB5490863.1"/>
    <property type="molecule type" value="Genomic_DNA"/>
</dbReference>
<gene>
    <name evidence="4" type="ORF">HNR07_002000</name>
</gene>
<dbReference type="Pfam" id="PF01547">
    <property type="entry name" value="SBP_bac_1"/>
    <property type="match status" value="1"/>
</dbReference>
<feature type="signal peptide" evidence="3">
    <location>
        <begin position="1"/>
        <end position="41"/>
    </location>
</feature>
<feature type="chain" id="PRO_5032933692" evidence="3">
    <location>
        <begin position="42"/>
        <end position="454"/>
    </location>
</feature>
<evidence type="ECO:0000313" key="4">
    <source>
        <dbReference type="EMBL" id="MBB5490863.1"/>
    </source>
</evidence>
<dbReference type="RefSeq" id="WP_184364487.1">
    <property type="nucleotide sequence ID" value="NZ_BAAAKM010000092.1"/>
</dbReference>
<proteinExistence type="inferred from homology"/>
<dbReference type="InterPro" id="IPR050490">
    <property type="entry name" value="Bact_solute-bd_prot1"/>
</dbReference>
<keyword evidence="5" id="KW-1185">Reference proteome</keyword>
<dbReference type="PANTHER" id="PTHR43649">
    <property type="entry name" value="ARABINOSE-BINDING PROTEIN-RELATED"/>
    <property type="match status" value="1"/>
</dbReference>
<evidence type="ECO:0000256" key="1">
    <source>
        <dbReference type="ARBA" id="ARBA00008520"/>
    </source>
</evidence>
<keyword evidence="3" id="KW-0732">Signal</keyword>
<organism evidence="4 5">
    <name type="scientific">Nocardiopsis metallicus</name>
    <dbReference type="NCBI Taxonomy" id="179819"/>
    <lineage>
        <taxon>Bacteria</taxon>
        <taxon>Bacillati</taxon>
        <taxon>Actinomycetota</taxon>
        <taxon>Actinomycetes</taxon>
        <taxon>Streptosporangiales</taxon>
        <taxon>Nocardiopsidaceae</taxon>
        <taxon>Nocardiopsis</taxon>
    </lineage>
</organism>
<dbReference type="Gene3D" id="3.40.190.10">
    <property type="entry name" value="Periplasmic binding protein-like II"/>
    <property type="match status" value="2"/>
</dbReference>
<dbReference type="Proteomes" id="UP000579647">
    <property type="component" value="Unassembled WGS sequence"/>
</dbReference>
<comment type="similarity">
    <text evidence="1">Belongs to the bacterial solute-binding protein 1 family.</text>
</comment>
<dbReference type="SUPFAM" id="SSF53850">
    <property type="entry name" value="Periplasmic binding protein-like II"/>
    <property type="match status" value="1"/>
</dbReference>
<evidence type="ECO:0000256" key="2">
    <source>
        <dbReference type="ARBA" id="ARBA00022448"/>
    </source>
</evidence>
<accession>A0A840W692</accession>
<dbReference type="AlphaFoldDB" id="A0A840W692"/>
<dbReference type="PANTHER" id="PTHR43649:SF29">
    <property type="entry name" value="OSMOPROTECTIVE COMPOUNDS-BINDING PROTEIN GGTB"/>
    <property type="match status" value="1"/>
</dbReference>
<name>A0A840W692_9ACTN</name>